<dbReference type="PANTHER" id="PTHR34136">
    <property type="match status" value="1"/>
</dbReference>
<dbReference type="EC" id="2.4.1.187" evidence="5"/>
<dbReference type="CDD" id="cd06533">
    <property type="entry name" value="Glyco_transf_WecG_TagA"/>
    <property type="match status" value="1"/>
</dbReference>
<dbReference type="HAMAP" id="MF_02070">
    <property type="entry name" value="TagA_TarA"/>
    <property type="match status" value="1"/>
</dbReference>
<keyword evidence="3 5" id="KW-0777">Teichoic acid biosynthesis</keyword>
<comment type="pathway">
    <text evidence="5">Cell wall biogenesis; teichoic acid biosynthesis.</text>
</comment>
<evidence type="ECO:0000313" key="6">
    <source>
        <dbReference type="EMBL" id="MCQ1531460.1"/>
    </source>
</evidence>
<dbReference type="EMBL" id="JAJEKE010000023">
    <property type="protein sequence ID" value="MCQ1531460.1"/>
    <property type="molecule type" value="Genomic_DNA"/>
</dbReference>
<keyword evidence="2 5" id="KW-0808">Transferase</keyword>
<sequence>MRDTVEIVGINIDKVTFEEAEDRLLDFLRQDETKMIFTPNSEFLVDAVKDRDFSEILNDGDLVIPDGIGLVIASKFYGMPLKEKVAGCELMTKLIEIAYSEKKSIYFLGGKEGVAEEASQRLNDKYPGIKIAGFHNGYFDEEEEKNIIDDIIQKRPDIIFVALGAPKQEKWIYNNRHRLGAKIAMGVGGSLDILAGRSKRAPEFYQKTGLEWLYRLLKEPKRFFRMLKLPKFIALAFYDAKTR</sequence>
<protein>
    <recommendedName>
        <fullName evidence="5">N-acetylglucosaminyldiphosphoundecaprenol N-acetyl-beta-D-mannosaminyltransferase</fullName>
        <ecNumber evidence="5">2.4.1.187</ecNumber>
    </recommendedName>
    <alternativeName>
        <fullName evidence="5">N-acetylmannosaminyltransferase</fullName>
    </alternativeName>
    <alternativeName>
        <fullName evidence="5">UDP-N-acetylmannosamine transferase</fullName>
    </alternativeName>
    <alternativeName>
        <fullName evidence="5">UDP-N-acetylmannosamine:N-acetylglucosaminyl pyrophosphorylundecaprenol N-acetylmannosaminyltransferase</fullName>
    </alternativeName>
</protein>
<evidence type="ECO:0000256" key="5">
    <source>
        <dbReference type="HAMAP-Rule" id="MF_02070"/>
    </source>
</evidence>
<evidence type="ECO:0000256" key="1">
    <source>
        <dbReference type="ARBA" id="ARBA00022676"/>
    </source>
</evidence>
<organism evidence="6 7">
    <name type="scientific">Lutispora saccharofermentans</name>
    <dbReference type="NCBI Taxonomy" id="3024236"/>
    <lineage>
        <taxon>Bacteria</taxon>
        <taxon>Bacillati</taxon>
        <taxon>Bacillota</taxon>
        <taxon>Clostridia</taxon>
        <taxon>Lutisporales</taxon>
        <taxon>Lutisporaceae</taxon>
        <taxon>Lutispora</taxon>
    </lineage>
</organism>
<dbReference type="InterPro" id="IPR028082">
    <property type="entry name" value="Peripla_BP_I"/>
</dbReference>
<keyword evidence="4 5" id="KW-0961">Cell wall biogenesis/degradation</keyword>
<evidence type="ECO:0000256" key="3">
    <source>
        <dbReference type="ARBA" id="ARBA00022944"/>
    </source>
</evidence>
<comment type="function">
    <text evidence="5">Catalyzes the conversion of GlcNAc-PP-undecaprenol into ManNAc-GlcNAc-PP-undecaprenol, the first committed lipid intermediate in the de novo synthesis of teichoic acid.</text>
</comment>
<evidence type="ECO:0000256" key="2">
    <source>
        <dbReference type="ARBA" id="ARBA00022679"/>
    </source>
</evidence>
<proteinExistence type="inferred from homology"/>
<keyword evidence="7" id="KW-1185">Reference proteome</keyword>
<dbReference type="NCBIfam" id="TIGR00696">
    <property type="entry name" value="wecG_tagA_cpsF"/>
    <property type="match status" value="1"/>
</dbReference>
<dbReference type="Proteomes" id="UP001651880">
    <property type="component" value="Unassembled WGS sequence"/>
</dbReference>
<keyword evidence="1 5" id="KW-0328">Glycosyltransferase</keyword>
<evidence type="ECO:0000256" key="4">
    <source>
        <dbReference type="ARBA" id="ARBA00023316"/>
    </source>
</evidence>
<evidence type="ECO:0000313" key="7">
    <source>
        <dbReference type="Proteomes" id="UP001651880"/>
    </source>
</evidence>
<comment type="caution">
    <text evidence="6">The sequence shown here is derived from an EMBL/GenBank/DDBJ whole genome shotgun (WGS) entry which is preliminary data.</text>
</comment>
<dbReference type="Pfam" id="PF03808">
    <property type="entry name" value="Glyco_tran_WecG"/>
    <property type="match status" value="1"/>
</dbReference>
<accession>A0ABT1NJK6</accession>
<dbReference type="InterPro" id="IPR034714">
    <property type="entry name" value="TagA_TarA"/>
</dbReference>
<dbReference type="InterPro" id="IPR004629">
    <property type="entry name" value="WecG_TagA_CpsF"/>
</dbReference>
<comment type="catalytic activity">
    <reaction evidence="5">
        <text>UDP-N-acetyl-alpha-D-mannosamine + N-acetyl-alpha-D-glucosaminyl-di-trans,octa-cis-undecaprenyl diphosphate = N-acetyl-beta-D-mannosaminyl-(1-&gt;4)-N-acetyl-alpha-D-glucosaminyl di-trans,octa-cis-undecaprenyl diphosphate + UDP + H(+)</text>
        <dbReference type="Rhea" id="RHEA:16053"/>
        <dbReference type="ChEBI" id="CHEBI:15378"/>
        <dbReference type="ChEBI" id="CHEBI:58223"/>
        <dbReference type="ChEBI" id="CHEBI:62959"/>
        <dbReference type="ChEBI" id="CHEBI:68623"/>
        <dbReference type="ChEBI" id="CHEBI:132210"/>
        <dbReference type="EC" id="2.4.1.187"/>
    </reaction>
</comment>
<gene>
    <name evidence="6" type="ORF">LJD61_18260</name>
</gene>
<comment type="similarity">
    <text evidence="5">Belongs to the glycosyltransferase 26 family. TagA/TarA subfamily.</text>
</comment>
<dbReference type="RefSeq" id="WP_255228999.1">
    <property type="nucleotide sequence ID" value="NZ_JAJEKE010000023.1"/>
</dbReference>
<dbReference type="SUPFAM" id="SSF53822">
    <property type="entry name" value="Periplasmic binding protein-like I"/>
    <property type="match status" value="1"/>
</dbReference>
<dbReference type="PANTHER" id="PTHR34136:SF1">
    <property type="entry name" value="UDP-N-ACETYL-D-MANNOSAMINURONIC ACID TRANSFERASE"/>
    <property type="match status" value="1"/>
</dbReference>
<reference evidence="6 7" key="1">
    <citation type="submission" date="2021-10" db="EMBL/GenBank/DDBJ databases">
        <title>Lutispora strain m25 sp. nov., a thermophilic, non-spore-forming bacterium isolated from a lab-scale methanogenic bioreactor digesting anaerobic sludge.</title>
        <authorList>
            <person name="El Houari A."/>
            <person name="Mcdonald J."/>
        </authorList>
    </citation>
    <scope>NUCLEOTIDE SEQUENCE [LARGE SCALE GENOMIC DNA]</scope>
    <source>
        <strain evidence="7">m25</strain>
    </source>
</reference>
<name>A0ABT1NJK6_9FIRM</name>